<dbReference type="FunFam" id="3.40.50.1100:FF:000130">
    <property type="entry name" value="Cysteine synthase"/>
    <property type="match status" value="1"/>
</dbReference>
<evidence type="ECO:0000256" key="12">
    <source>
        <dbReference type="SAM" id="MobiDB-lite"/>
    </source>
</evidence>
<keyword evidence="14" id="KW-0695">RNA-directed DNA polymerase</keyword>
<evidence type="ECO:0000259" key="13">
    <source>
        <dbReference type="PROSITE" id="PS50994"/>
    </source>
</evidence>
<evidence type="ECO:0000256" key="4">
    <source>
        <dbReference type="ARBA" id="ARBA00012681"/>
    </source>
</evidence>
<dbReference type="FunFam" id="3.40.50.1100:FF:000006">
    <property type="entry name" value="Cysteine synthase"/>
    <property type="match status" value="1"/>
</dbReference>
<feature type="modified residue" description="N6-(pyridoxal phosphate)lysine" evidence="11">
    <location>
        <position position="48"/>
    </location>
</feature>
<dbReference type="InterPro" id="IPR050214">
    <property type="entry name" value="Cys_Synth/Cystath_Beta-Synth"/>
</dbReference>
<dbReference type="CDD" id="cd01561">
    <property type="entry name" value="CBS_like"/>
    <property type="match status" value="1"/>
</dbReference>
<dbReference type="InterPro" id="IPR005856">
    <property type="entry name" value="Cys_synth"/>
</dbReference>
<organism evidence="14 15">
    <name type="scientific">Arabidopsis suecica</name>
    <name type="common">Swedish thale-cress</name>
    <name type="synonym">Cardaminopsis suecica</name>
    <dbReference type="NCBI Taxonomy" id="45249"/>
    <lineage>
        <taxon>Eukaryota</taxon>
        <taxon>Viridiplantae</taxon>
        <taxon>Streptophyta</taxon>
        <taxon>Embryophyta</taxon>
        <taxon>Tracheophyta</taxon>
        <taxon>Spermatophyta</taxon>
        <taxon>Magnoliopsida</taxon>
        <taxon>eudicotyledons</taxon>
        <taxon>Gunneridae</taxon>
        <taxon>Pentapetalae</taxon>
        <taxon>rosids</taxon>
        <taxon>malvids</taxon>
        <taxon>Brassicales</taxon>
        <taxon>Brassicaceae</taxon>
        <taxon>Camelineae</taxon>
        <taxon>Arabidopsis</taxon>
    </lineage>
</organism>
<feature type="binding site" evidence="10">
    <location>
        <position position="271"/>
    </location>
    <ligand>
        <name>pyridoxal 5'-phosphate</name>
        <dbReference type="ChEBI" id="CHEBI:597326"/>
    </ligand>
</feature>
<dbReference type="PANTHER" id="PTHR10314">
    <property type="entry name" value="CYSTATHIONINE BETA-SYNTHASE"/>
    <property type="match status" value="1"/>
</dbReference>
<comment type="cofactor">
    <cofactor evidence="1 10">
        <name>pyridoxal 5'-phosphate</name>
        <dbReference type="ChEBI" id="CHEBI:597326"/>
    </cofactor>
</comment>
<comment type="similarity">
    <text evidence="3">Belongs to the cysteine synthase/cystathionine beta-synthase family.</text>
</comment>
<dbReference type="EMBL" id="JAEFBJ010000005">
    <property type="protein sequence ID" value="KAG7610623.1"/>
    <property type="molecule type" value="Genomic_DNA"/>
</dbReference>
<comment type="caution">
    <text evidence="14">The sequence shown here is derived from an EMBL/GenBank/DDBJ whole genome shotgun (WGS) entry which is preliminary data.</text>
</comment>
<feature type="region of interest" description="Disordered" evidence="12">
    <location>
        <begin position="593"/>
        <end position="634"/>
    </location>
</feature>
<dbReference type="CDD" id="cd09279">
    <property type="entry name" value="RNase_HI_like"/>
    <property type="match status" value="1"/>
</dbReference>
<keyword evidence="8" id="KW-0198">Cysteine biosynthesis</keyword>
<protein>
    <recommendedName>
        <fullName evidence="4">cysteine synthase</fullName>
        <ecNumber evidence="4">2.5.1.47</ecNumber>
    </recommendedName>
</protein>
<reference evidence="14 15" key="1">
    <citation type="submission" date="2020-12" db="EMBL/GenBank/DDBJ databases">
        <title>Concerted genomic and epigenomic changes stabilize Arabidopsis allopolyploids.</title>
        <authorList>
            <person name="Chen Z."/>
        </authorList>
    </citation>
    <scope>NUCLEOTIDE SEQUENCE [LARGE SCALE GENOMIC DNA]</scope>
    <source>
        <strain evidence="14">As9502</strain>
        <tissue evidence="14">Leaf</tissue>
    </source>
</reference>
<comment type="catalytic activity">
    <reaction evidence="9">
        <text>O-acetyl-L-serine + hydrogen sulfide = L-cysteine + acetate</text>
        <dbReference type="Rhea" id="RHEA:14829"/>
        <dbReference type="ChEBI" id="CHEBI:29919"/>
        <dbReference type="ChEBI" id="CHEBI:30089"/>
        <dbReference type="ChEBI" id="CHEBI:35235"/>
        <dbReference type="ChEBI" id="CHEBI:58340"/>
        <dbReference type="EC" id="2.5.1.47"/>
    </reaction>
</comment>
<evidence type="ECO:0000256" key="5">
    <source>
        <dbReference type="ARBA" id="ARBA00022605"/>
    </source>
</evidence>
<sequence length="1675" mass="186750">MEDRVLIKNDVTELIGNTPMVYLNKIVDGCVARIAAKLEMMEPCSSIKDRIAYSMIKDAEDKGLITPGKSTLIEATGGNTGIGLASIGASRGYKVILLMPSTMSLERRIILRALGAEVHLTDISIGIKGQLEKAKEILSKTPGGYIPHQFINPENPEIHYRTTGPEIWRDSAGKVDILVASVGTGGTVTGTGKFLKEKNKDIKVCVVEPSESAVLSGGKPGPHLIQGIGSGEIPANLDLSIVDEIIQVTGEEAIETAKLLAIKEGLLVGISSGASAAAALKVAKRPENVGKLIVVIFPSGGERYLSTELFESVRYEAENLPRKDSSTTIDLASSSRPHLVFKTSPRLQDLTSSSRLRLIFKTSPRLQDLALSTHRRSHPVSIIPVSTSDAPRSLLGALLESSPPLNDDLRPATEEPHQVTPQAGAPGDQHVETGVRVEPSETFQSIMNHLSHRLSTHQSARGNPERRPPQHPAGYTGEGARDAEVTELKRTIAEMNSRIHRATSTAPELDRLVVTNITVPNEAAIVALRNAVWYDSIFRDDITLHAPSTLGDALHRASRYIELEEEKLILSRKHNPVKAAPAKDIITIKANTDEQPEPRKHLDKNVSNGRKPATFVVNSDTPSNRPWNKYVRDADSPNPGPMYCEYQKSKAHSTENCRYLQILLMAKYKSGRIAAECDRVQANNRNQCQNESTAQKYIQDQEQVVQKEPTADSVKAEENELAAKRLRNGKAVAEEPKVVRQVRMIMGGLLNCNDSVRSIKELRKKAEIKESWPSSSNMESEPSESEPISFTSDDLVGLDTPHNEPLVVELIIGDSRVTRVLINTEEIELTRIEQVNIDEKDPLCCAGVGAELQESIKAELIAFLKENSSIFAWSIEDMTVIDPSITTHELNPDPSYKPVKQKRRKLGPERARAVNDEVSRLLKAGLIVEVQYSEWLANLVVVKKKNGKWRVCVDFTDLNKACPKESYPLPQIDRLVESTTGNELMSFIDAFSGYNQILMHRDDQEKTSFITDRGTYCYKVMPFGLKNAGASSQRLVNKMFAEQQGKTVEVYIDDMLVKSLKATDHIQHLRQWFDRGIEANLKQIRAILELPSSRNAREVQRLIGRIAALNRFIARSTDKCVPFYNLLKRKAKFDWDDASEQAFNNLKTYLTTPSVLTKPEFREILFLYIAVSDFAVSRVLVRDDRGEQLPIFYISKSLIEAETRYPTIEKAAFTVVTLGRKLRPYFQSHTIAVLTDQPLRVALHSPSQSGRMKKWFVELSEYEHRVPAPTCHEIPSACRLLSRTPTTPGHSTRTRPKRSLDRSFCLRFPATNNIAKYEALIAGLRLAQGMRIKKIHALVDSQLVASQYSGDYGAKNDKMEAYLKIVKKLAGNFETFELTKIPRGDNAPAFALASLASTSDPDLRHKSGILSDDAIPHDQWAAQRLRIKASRYTLLREFLLKVSASGAMLNCIHYNEVTEIMKETHEGAGGNHSGGRSLALNIKKLGFYWPTMITDCNKFVAKCEQCQRHAPTIHQPTKILRIGVAPYPFMRWAMDIVGPLPALRQKQFILVMIDYFTNICRHGLPYEIITDNGSQFISLTFKDFCASWKIRLNKSTPRYPQGNGQAQATNKTILAGLEKRLDAKKGARADELDGVLWSYRTTPRAATEYYNKKVQNCHFDVGDLVLRKFSKTPPS</sequence>
<evidence type="ECO:0000256" key="7">
    <source>
        <dbReference type="ARBA" id="ARBA00022898"/>
    </source>
</evidence>
<feature type="region of interest" description="Disordered" evidence="12">
    <location>
        <begin position="768"/>
        <end position="789"/>
    </location>
</feature>
<dbReference type="Pfam" id="PF17921">
    <property type="entry name" value="Integrase_H2C2"/>
    <property type="match status" value="1"/>
</dbReference>
<feature type="compositionally biased region" description="Basic and acidic residues" evidence="12">
    <location>
        <begin position="407"/>
        <end position="417"/>
    </location>
</feature>
<dbReference type="Pfam" id="PF00291">
    <property type="entry name" value="PALP"/>
    <property type="match status" value="1"/>
</dbReference>
<feature type="binding site" evidence="10">
    <location>
        <begin position="183"/>
        <end position="187"/>
    </location>
    <ligand>
        <name>pyridoxal 5'-phosphate</name>
        <dbReference type="ChEBI" id="CHEBI:597326"/>
    </ligand>
</feature>
<dbReference type="InterPro" id="IPR005859">
    <property type="entry name" value="CysK"/>
</dbReference>
<dbReference type="Proteomes" id="UP000694251">
    <property type="component" value="Chromosome 5"/>
</dbReference>
<dbReference type="InterPro" id="IPR001926">
    <property type="entry name" value="TrpB-like_PALP"/>
</dbReference>
<feature type="compositionally biased region" description="Low complexity" evidence="12">
    <location>
        <begin position="771"/>
        <end position="789"/>
    </location>
</feature>
<dbReference type="OrthoDB" id="101614at2759"/>
<keyword evidence="5" id="KW-0028">Amino-acid biosynthesis</keyword>
<dbReference type="Pfam" id="PF17919">
    <property type="entry name" value="RT_RNaseH_2"/>
    <property type="match status" value="1"/>
</dbReference>
<dbReference type="PROSITE" id="PS50994">
    <property type="entry name" value="INTEGRASE"/>
    <property type="match status" value="1"/>
</dbReference>
<evidence type="ECO:0000313" key="15">
    <source>
        <dbReference type="Proteomes" id="UP000694251"/>
    </source>
</evidence>
<evidence type="ECO:0000256" key="1">
    <source>
        <dbReference type="ARBA" id="ARBA00001933"/>
    </source>
</evidence>
<dbReference type="CDD" id="cd01647">
    <property type="entry name" value="RT_LTR"/>
    <property type="match status" value="1"/>
</dbReference>
<dbReference type="InterPro" id="IPR041577">
    <property type="entry name" value="RT_RNaseH_2"/>
</dbReference>
<dbReference type="EC" id="2.5.1.47" evidence="4"/>
<evidence type="ECO:0000256" key="8">
    <source>
        <dbReference type="ARBA" id="ARBA00023192"/>
    </source>
</evidence>
<keyword evidence="15" id="KW-1185">Reference proteome</keyword>
<dbReference type="Pfam" id="PF13456">
    <property type="entry name" value="RVT_3"/>
    <property type="match status" value="1"/>
</dbReference>
<proteinExistence type="inferred from homology"/>
<dbReference type="InterPro" id="IPR001216">
    <property type="entry name" value="P-phosphate_BS"/>
</dbReference>
<dbReference type="Pfam" id="PF00078">
    <property type="entry name" value="RVT_1"/>
    <property type="match status" value="1"/>
</dbReference>
<evidence type="ECO:0000256" key="9">
    <source>
        <dbReference type="ARBA" id="ARBA00047931"/>
    </source>
</evidence>
<gene>
    <name evidence="14" type="ORF">ISN44_As05g026240</name>
</gene>
<keyword evidence="6" id="KW-0808">Transferase</keyword>
<dbReference type="InterPro" id="IPR002156">
    <property type="entry name" value="RNaseH_domain"/>
</dbReference>
<evidence type="ECO:0000256" key="6">
    <source>
        <dbReference type="ARBA" id="ARBA00022679"/>
    </source>
</evidence>
<dbReference type="GO" id="GO:0015074">
    <property type="term" value="P:DNA integration"/>
    <property type="evidence" value="ECO:0007669"/>
    <property type="project" value="InterPro"/>
</dbReference>
<dbReference type="GO" id="GO:0003964">
    <property type="term" value="F:RNA-directed DNA polymerase activity"/>
    <property type="evidence" value="ECO:0007669"/>
    <property type="project" value="UniProtKB-KW"/>
</dbReference>
<dbReference type="GO" id="GO:0004523">
    <property type="term" value="F:RNA-DNA hybrid ribonuclease activity"/>
    <property type="evidence" value="ECO:0007669"/>
    <property type="project" value="InterPro"/>
</dbReference>
<evidence type="ECO:0000313" key="14">
    <source>
        <dbReference type="EMBL" id="KAG7610623.1"/>
    </source>
</evidence>
<dbReference type="GO" id="GO:0003676">
    <property type="term" value="F:nucleic acid binding"/>
    <property type="evidence" value="ECO:0007669"/>
    <property type="project" value="InterPro"/>
</dbReference>
<evidence type="ECO:0000256" key="3">
    <source>
        <dbReference type="ARBA" id="ARBA00007103"/>
    </source>
</evidence>
<evidence type="ECO:0000256" key="2">
    <source>
        <dbReference type="ARBA" id="ARBA00004962"/>
    </source>
</evidence>
<feature type="region of interest" description="Disordered" evidence="12">
    <location>
        <begin position="454"/>
        <end position="482"/>
    </location>
</feature>
<feature type="compositionally biased region" description="Polar residues" evidence="12">
    <location>
        <begin position="616"/>
        <end position="626"/>
    </location>
</feature>
<feature type="region of interest" description="Disordered" evidence="12">
    <location>
        <begin position="398"/>
        <end position="430"/>
    </location>
</feature>
<dbReference type="GO" id="GO:0006535">
    <property type="term" value="P:cysteine biosynthetic process from serine"/>
    <property type="evidence" value="ECO:0007669"/>
    <property type="project" value="InterPro"/>
</dbReference>
<accession>A0A8T2DK24</accession>
<name>A0A8T2DK24_ARASU</name>
<dbReference type="InterPro" id="IPR001584">
    <property type="entry name" value="Integrase_cat-core"/>
</dbReference>
<dbReference type="PROSITE" id="PS00901">
    <property type="entry name" value="CYS_SYNTHASE"/>
    <property type="match status" value="1"/>
</dbReference>
<dbReference type="InterPro" id="IPR000477">
    <property type="entry name" value="RT_dom"/>
</dbReference>
<dbReference type="InterPro" id="IPR041588">
    <property type="entry name" value="Integrase_H2C2"/>
</dbReference>
<comment type="pathway">
    <text evidence="2">Amino-acid biosynthesis; L-cysteine biosynthesis; L-cysteine from L-serine: step 2/2.</text>
</comment>
<dbReference type="NCBIfam" id="TIGR01139">
    <property type="entry name" value="cysK"/>
    <property type="match status" value="1"/>
</dbReference>
<dbReference type="NCBIfam" id="TIGR01136">
    <property type="entry name" value="cysKM"/>
    <property type="match status" value="1"/>
</dbReference>
<keyword evidence="14" id="KW-0548">Nucleotidyltransferase</keyword>
<evidence type="ECO:0000256" key="11">
    <source>
        <dbReference type="PIRSR" id="PIRSR605856-51"/>
    </source>
</evidence>
<evidence type="ECO:0000256" key="10">
    <source>
        <dbReference type="PIRSR" id="PIRSR605856-50"/>
    </source>
</evidence>
<dbReference type="GO" id="GO:0004124">
    <property type="term" value="F:cysteine synthase activity"/>
    <property type="evidence" value="ECO:0007669"/>
    <property type="project" value="UniProtKB-EC"/>
</dbReference>
<keyword evidence="7 10" id="KW-0663">Pyridoxal phosphate</keyword>
<feature type="domain" description="Integrase catalytic" evidence="13">
    <location>
        <begin position="1480"/>
        <end position="1675"/>
    </location>
</feature>
<feature type="binding site" evidence="10">
    <location>
        <position position="79"/>
    </location>
    <ligand>
        <name>pyridoxal 5'-phosphate</name>
        <dbReference type="ChEBI" id="CHEBI:597326"/>
    </ligand>
</feature>